<reference evidence="4" key="1">
    <citation type="journal article" date="2021" name="ISME J.">
        <title>Evolutionary origin and ecological implication of a unique nif island in free-living Bradyrhizobium lineages.</title>
        <authorList>
            <person name="Tao J."/>
        </authorList>
    </citation>
    <scope>NUCLEOTIDE SEQUENCE [LARGE SCALE GENOMIC DNA]</scope>
    <source>
        <strain evidence="4">SZCCT0434</strain>
    </source>
</reference>
<keyword evidence="2" id="KW-0812">Transmembrane</keyword>
<comment type="caution">
    <text evidence="3">The sequence shown here is derived from an EMBL/GenBank/DDBJ whole genome shotgun (WGS) entry which is preliminary data.</text>
</comment>
<dbReference type="Proteomes" id="UP001315278">
    <property type="component" value="Unassembled WGS sequence"/>
</dbReference>
<name>A0ABS5FHH1_9BRAD</name>
<protein>
    <submittedName>
        <fullName evidence="3">Uncharacterized protein</fullName>
    </submittedName>
</protein>
<feature type="transmembrane region" description="Helical" evidence="2">
    <location>
        <begin position="47"/>
        <end position="69"/>
    </location>
</feature>
<proteinExistence type="predicted"/>
<keyword evidence="2" id="KW-0472">Membrane</keyword>
<accession>A0ABS5FHH1</accession>
<evidence type="ECO:0000256" key="1">
    <source>
        <dbReference type="SAM" id="MobiDB-lite"/>
    </source>
</evidence>
<dbReference type="EMBL" id="JAFCJH010000010">
    <property type="protein sequence ID" value="MBR0796211.1"/>
    <property type="molecule type" value="Genomic_DNA"/>
</dbReference>
<keyword evidence="4" id="KW-1185">Reference proteome</keyword>
<organism evidence="3 4">
    <name type="scientific">Bradyrhizobium jicamae</name>
    <dbReference type="NCBI Taxonomy" id="280332"/>
    <lineage>
        <taxon>Bacteria</taxon>
        <taxon>Pseudomonadati</taxon>
        <taxon>Pseudomonadota</taxon>
        <taxon>Alphaproteobacteria</taxon>
        <taxon>Hyphomicrobiales</taxon>
        <taxon>Nitrobacteraceae</taxon>
        <taxon>Bradyrhizobium</taxon>
    </lineage>
</organism>
<feature type="compositionally biased region" description="Low complexity" evidence="1">
    <location>
        <begin position="8"/>
        <end position="23"/>
    </location>
</feature>
<dbReference type="RefSeq" id="WP_212398397.1">
    <property type="nucleotide sequence ID" value="NZ_JAFCJH010000010.1"/>
</dbReference>
<sequence length="74" mass="7820">MPKAARIPTSVPFSSTSKPTSKPMTKRASWEPRVISSTPEDSDSSQLVAVALFSGIGLLISLVAVMLGVQGAWF</sequence>
<gene>
    <name evidence="3" type="ORF">JQ615_12510</name>
</gene>
<evidence type="ECO:0000313" key="4">
    <source>
        <dbReference type="Proteomes" id="UP001315278"/>
    </source>
</evidence>
<evidence type="ECO:0000313" key="3">
    <source>
        <dbReference type="EMBL" id="MBR0796211.1"/>
    </source>
</evidence>
<keyword evidence="2" id="KW-1133">Transmembrane helix</keyword>
<feature type="region of interest" description="Disordered" evidence="1">
    <location>
        <begin position="1"/>
        <end position="41"/>
    </location>
</feature>
<evidence type="ECO:0000256" key="2">
    <source>
        <dbReference type="SAM" id="Phobius"/>
    </source>
</evidence>